<dbReference type="OrthoDB" id="8802377at2759"/>
<feature type="region of interest" description="Disordered" evidence="1">
    <location>
        <begin position="102"/>
        <end position="211"/>
    </location>
</feature>
<evidence type="ECO:0000313" key="4">
    <source>
        <dbReference type="RefSeq" id="XP_026088828.1"/>
    </source>
</evidence>
<dbReference type="Proteomes" id="UP000515129">
    <property type="component" value="Chromosome 45"/>
</dbReference>
<gene>
    <name evidence="4" type="primary">LOC113062944</name>
</gene>
<feature type="region of interest" description="Disordered" evidence="1">
    <location>
        <begin position="47"/>
        <end position="75"/>
    </location>
</feature>
<organism evidence="3 4">
    <name type="scientific">Carassius auratus</name>
    <name type="common">Goldfish</name>
    <dbReference type="NCBI Taxonomy" id="7957"/>
    <lineage>
        <taxon>Eukaryota</taxon>
        <taxon>Metazoa</taxon>
        <taxon>Chordata</taxon>
        <taxon>Craniata</taxon>
        <taxon>Vertebrata</taxon>
        <taxon>Euteleostomi</taxon>
        <taxon>Actinopterygii</taxon>
        <taxon>Neopterygii</taxon>
        <taxon>Teleostei</taxon>
        <taxon>Ostariophysi</taxon>
        <taxon>Cypriniformes</taxon>
        <taxon>Cyprinidae</taxon>
        <taxon>Cyprininae</taxon>
        <taxon>Carassius</taxon>
    </lineage>
</organism>
<dbReference type="KEGG" id="caua:113062944"/>
<dbReference type="RefSeq" id="XP_026088828.1">
    <property type="nucleotide sequence ID" value="XM_026233043.1"/>
</dbReference>
<reference evidence="4" key="1">
    <citation type="submission" date="2025-08" db="UniProtKB">
        <authorList>
            <consortium name="RefSeq"/>
        </authorList>
    </citation>
    <scope>IDENTIFICATION</scope>
    <source>
        <strain evidence="4">Wakin</strain>
        <tissue evidence="4">Muscle</tissue>
    </source>
</reference>
<sequence length="211" mass="23404">MASVEEGLVTWLSGCSSSLQISIVSALFIIIYVTVYNLCTSCFSMSDSVSPRHLHRREKTNIPSASRQDKLPEPQSVEYMPDAKDLTDHIYSLVENELNEENPYECISEPPLQPPPDKADGENESPSQAMTKPDDNHSVSALNKPVNKQAVEQPDALPQHLTDSEPTAVYAEVNWKTKSQKSSTPLHETDTVVDMSDIAKETVPPIPDKHF</sequence>
<protein>
    <submittedName>
        <fullName evidence="4">Uncharacterized protein LOC113062944</fullName>
    </submittedName>
</protein>
<dbReference type="AlphaFoldDB" id="A0A6P6LWM0"/>
<keyword evidence="2" id="KW-1133">Transmembrane helix</keyword>
<evidence type="ECO:0000256" key="2">
    <source>
        <dbReference type="SAM" id="Phobius"/>
    </source>
</evidence>
<keyword evidence="2" id="KW-0812">Transmembrane</keyword>
<proteinExistence type="predicted"/>
<evidence type="ECO:0000313" key="3">
    <source>
        <dbReference type="Proteomes" id="UP000515129"/>
    </source>
</evidence>
<keyword evidence="3" id="KW-1185">Reference proteome</keyword>
<feature type="transmembrane region" description="Helical" evidence="2">
    <location>
        <begin position="20"/>
        <end position="39"/>
    </location>
</feature>
<evidence type="ECO:0000256" key="1">
    <source>
        <dbReference type="SAM" id="MobiDB-lite"/>
    </source>
</evidence>
<name>A0A6P6LWM0_CARAU</name>
<keyword evidence="2" id="KW-0472">Membrane</keyword>
<accession>A0A6P6LWM0</accession>
<dbReference type="GeneID" id="113062944"/>
<feature type="compositionally biased region" description="Polar residues" evidence="1">
    <location>
        <begin position="176"/>
        <end position="186"/>
    </location>
</feature>